<sequence>MTHANFSRATYNCACIYFGAVDARRTPIGRWRRQPRRGPRARDVSDVTDTADREKMEGQFQMLFEKMKLEMQSQNAELKDSITNSIMEKMDEKLIPVIEENKKLKTKVEKLEREIEYLKRAEKNNNIVVFCLEENEQSSTELIQKLKETFNLDMNVKIEEYDINKIYRLAFVRSPFFGITSLNTTPSIPTLGIEILNSLQFPGRLVSRHKTTTFTLLLWALDWDSLILVSVSRPHSMSKASNAGDPVISGQFDRPDILLHTLSHPLPRVL</sequence>
<name>A0A4C1T844_EUMVA</name>
<protein>
    <submittedName>
        <fullName evidence="3">Uncharacterized protein</fullName>
    </submittedName>
</protein>
<evidence type="ECO:0000313" key="3">
    <source>
        <dbReference type="EMBL" id="GBP10663.1"/>
    </source>
</evidence>
<feature type="coiled-coil region" evidence="1">
    <location>
        <begin position="94"/>
        <end position="121"/>
    </location>
</feature>
<feature type="compositionally biased region" description="Basic residues" evidence="2">
    <location>
        <begin position="30"/>
        <end position="39"/>
    </location>
</feature>
<evidence type="ECO:0000313" key="4">
    <source>
        <dbReference type="Proteomes" id="UP000299102"/>
    </source>
</evidence>
<feature type="region of interest" description="Disordered" evidence="2">
    <location>
        <begin position="30"/>
        <end position="51"/>
    </location>
</feature>
<feature type="compositionally biased region" description="Basic and acidic residues" evidence="2">
    <location>
        <begin position="40"/>
        <end position="51"/>
    </location>
</feature>
<dbReference type="EMBL" id="BGZK01000042">
    <property type="protein sequence ID" value="GBP10663.1"/>
    <property type="molecule type" value="Genomic_DNA"/>
</dbReference>
<comment type="caution">
    <text evidence="3">The sequence shown here is derived from an EMBL/GenBank/DDBJ whole genome shotgun (WGS) entry which is preliminary data.</text>
</comment>
<dbReference type="AlphaFoldDB" id="A0A4C1T844"/>
<evidence type="ECO:0000256" key="1">
    <source>
        <dbReference type="SAM" id="Coils"/>
    </source>
</evidence>
<keyword evidence="4" id="KW-1185">Reference proteome</keyword>
<accession>A0A4C1T844</accession>
<gene>
    <name evidence="3" type="ORF">EVAR_6232_1</name>
</gene>
<organism evidence="3 4">
    <name type="scientific">Eumeta variegata</name>
    <name type="common">Bagworm moth</name>
    <name type="synonym">Eumeta japonica</name>
    <dbReference type="NCBI Taxonomy" id="151549"/>
    <lineage>
        <taxon>Eukaryota</taxon>
        <taxon>Metazoa</taxon>
        <taxon>Ecdysozoa</taxon>
        <taxon>Arthropoda</taxon>
        <taxon>Hexapoda</taxon>
        <taxon>Insecta</taxon>
        <taxon>Pterygota</taxon>
        <taxon>Neoptera</taxon>
        <taxon>Endopterygota</taxon>
        <taxon>Lepidoptera</taxon>
        <taxon>Glossata</taxon>
        <taxon>Ditrysia</taxon>
        <taxon>Tineoidea</taxon>
        <taxon>Psychidae</taxon>
        <taxon>Oiketicinae</taxon>
        <taxon>Eumeta</taxon>
    </lineage>
</organism>
<proteinExistence type="predicted"/>
<reference evidence="3 4" key="1">
    <citation type="journal article" date="2019" name="Commun. Biol.">
        <title>The bagworm genome reveals a unique fibroin gene that provides high tensile strength.</title>
        <authorList>
            <person name="Kono N."/>
            <person name="Nakamura H."/>
            <person name="Ohtoshi R."/>
            <person name="Tomita M."/>
            <person name="Numata K."/>
            <person name="Arakawa K."/>
        </authorList>
    </citation>
    <scope>NUCLEOTIDE SEQUENCE [LARGE SCALE GENOMIC DNA]</scope>
</reference>
<dbReference type="Proteomes" id="UP000299102">
    <property type="component" value="Unassembled WGS sequence"/>
</dbReference>
<keyword evidence="1" id="KW-0175">Coiled coil</keyword>
<evidence type="ECO:0000256" key="2">
    <source>
        <dbReference type="SAM" id="MobiDB-lite"/>
    </source>
</evidence>
<dbReference type="OrthoDB" id="6059368at2759"/>